<dbReference type="OrthoDB" id="2151789at2759"/>
<sequence length="512" mass="55243">MKFIWTVSVLSWASTGRAVELEVGTCCARLHQELGTKISFLGQPAYNATENSYWSLQEAGLKPGCILRPSVPQDVSRAVSIIAAIDGCNFAIKGQGHAPAAGFANIDGGVTIDMTGLNTTSLSPDRSVLSVGAGASWLQVYQYLDPFNVSVAGGRNGLVGVGGLTLGGGISHFSPRVGWACDNVVNFEVQVSFHWQFHGINADSKKVVLADGTLTNVNETWRSDLYRALKGGANNFGVVTRFDLGTLSQGNLSVSSFVNDISQRRPVLQAFTDIVSSPNFDVYASLVVGFLYNSSSKAWVISNSAVYTRPVLHPPVFAELAAVPSISNSSRIMSLVSLANEAPTPPLNWLFATATFQPSAEFMLEIFDILNSTLYSFNPQGGLVWDIAFEPLPSGMLSHATKTGGNVLGVQPEEGNSYIMLLSALWPDSASNLVVEKVSQQALFTIESRAKAKGLLRKFQYLNYAAWYQTPLASYGADNFEFLKRVSSKYDPFALFQNRVPGGFKLAKEGQL</sequence>
<dbReference type="Proteomes" id="UP000182658">
    <property type="component" value="Unassembled WGS sequence"/>
</dbReference>
<dbReference type="PROSITE" id="PS51387">
    <property type="entry name" value="FAD_PCMH"/>
    <property type="match status" value="1"/>
</dbReference>
<evidence type="ECO:0000256" key="1">
    <source>
        <dbReference type="ARBA" id="ARBA00005466"/>
    </source>
</evidence>
<dbReference type="AlphaFoldDB" id="A0A1J7JUN8"/>
<dbReference type="PANTHER" id="PTHR42973:SF22">
    <property type="entry name" value="FAD-BINDING PCMH-TYPE DOMAIN-CONTAINING PROTEIN-RELATED"/>
    <property type="match status" value="1"/>
</dbReference>
<dbReference type="InterPro" id="IPR050416">
    <property type="entry name" value="FAD-linked_Oxidoreductase"/>
</dbReference>
<keyword evidence="2" id="KW-0285">Flavoprotein</keyword>
<dbReference type="GO" id="GO:0016491">
    <property type="term" value="F:oxidoreductase activity"/>
    <property type="evidence" value="ECO:0007669"/>
    <property type="project" value="UniProtKB-KW"/>
</dbReference>
<dbReference type="InterPro" id="IPR016166">
    <property type="entry name" value="FAD-bd_PCMH"/>
</dbReference>
<dbReference type="InParanoid" id="A0A1J7JUN8"/>
<dbReference type="Gene3D" id="3.30.465.10">
    <property type="match status" value="1"/>
</dbReference>
<dbReference type="PANTHER" id="PTHR42973">
    <property type="entry name" value="BINDING OXIDOREDUCTASE, PUTATIVE (AFU_ORTHOLOGUE AFUA_1G17690)-RELATED"/>
    <property type="match status" value="1"/>
</dbReference>
<dbReference type="SUPFAM" id="SSF56176">
    <property type="entry name" value="FAD-binding/transporter-associated domain-like"/>
    <property type="match status" value="1"/>
</dbReference>
<evidence type="ECO:0000259" key="6">
    <source>
        <dbReference type="PROSITE" id="PS51387"/>
    </source>
</evidence>
<keyword evidence="4" id="KW-0560">Oxidoreductase</keyword>
<dbReference type="EMBL" id="KV875094">
    <property type="protein sequence ID" value="OIW33092.1"/>
    <property type="molecule type" value="Genomic_DNA"/>
</dbReference>
<evidence type="ECO:0000256" key="2">
    <source>
        <dbReference type="ARBA" id="ARBA00022630"/>
    </source>
</evidence>
<accession>A0A1J7JUN8</accession>
<evidence type="ECO:0000313" key="7">
    <source>
        <dbReference type="EMBL" id="OIW33092.1"/>
    </source>
</evidence>
<keyword evidence="8" id="KW-1185">Reference proteome</keyword>
<dbReference type="InterPro" id="IPR036318">
    <property type="entry name" value="FAD-bd_PCMH-like_sf"/>
</dbReference>
<keyword evidence="3" id="KW-0274">FAD</keyword>
<organism evidence="7 8">
    <name type="scientific">Coniochaeta ligniaria NRRL 30616</name>
    <dbReference type="NCBI Taxonomy" id="1408157"/>
    <lineage>
        <taxon>Eukaryota</taxon>
        <taxon>Fungi</taxon>
        <taxon>Dikarya</taxon>
        <taxon>Ascomycota</taxon>
        <taxon>Pezizomycotina</taxon>
        <taxon>Sordariomycetes</taxon>
        <taxon>Sordariomycetidae</taxon>
        <taxon>Coniochaetales</taxon>
        <taxon>Coniochaetaceae</taxon>
        <taxon>Coniochaeta</taxon>
    </lineage>
</organism>
<name>A0A1J7JUN8_9PEZI</name>
<keyword evidence="5" id="KW-0732">Signal</keyword>
<feature type="chain" id="PRO_5013221742" evidence="5">
    <location>
        <begin position="19"/>
        <end position="512"/>
    </location>
</feature>
<evidence type="ECO:0000256" key="3">
    <source>
        <dbReference type="ARBA" id="ARBA00022827"/>
    </source>
</evidence>
<dbReference type="GO" id="GO:0071949">
    <property type="term" value="F:FAD binding"/>
    <property type="evidence" value="ECO:0007669"/>
    <property type="project" value="InterPro"/>
</dbReference>
<feature type="domain" description="FAD-binding PCMH-type" evidence="6">
    <location>
        <begin position="59"/>
        <end position="249"/>
    </location>
</feature>
<evidence type="ECO:0000256" key="5">
    <source>
        <dbReference type="SAM" id="SignalP"/>
    </source>
</evidence>
<evidence type="ECO:0000256" key="4">
    <source>
        <dbReference type="ARBA" id="ARBA00023002"/>
    </source>
</evidence>
<evidence type="ECO:0000313" key="8">
    <source>
        <dbReference type="Proteomes" id="UP000182658"/>
    </source>
</evidence>
<comment type="similarity">
    <text evidence="1">Belongs to the oxygen-dependent FAD-linked oxidoreductase family.</text>
</comment>
<reference evidence="7 8" key="1">
    <citation type="submission" date="2016-10" db="EMBL/GenBank/DDBJ databases">
        <title>Draft genome sequence of Coniochaeta ligniaria NRRL30616, a lignocellulolytic fungus for bioabatement of inhibitors in plant biomass hydrolysates.</title>
        <authorList>
            <consortium name="DOE Joint Genome Institute"/>
            <person name="Jimenez D.J."/>
            <person name="Hector R.E."/>
            <person name="Riley R."/>
            <person name="Sun H."/>
            <person name="Grigoriev I.V."/>
            <person name="Van Elsas J.D."/>
            <person name="Nichols N.N."/>
        </authorList>
    </citation>
    <scope>NUCLEOTIDE SEQUENCE [LARGE SCALE GENOMIC DNA]</scope>
    <source>
        <strain evidence="7 8">NRRL 30616</strain>
    </source>
</reference>
<proteinExistence type="inferred from homology"/>
<dbReference type="InterPro" id="IPR016169">
    <property type="entry name" value="FAD-bd_PCMH_sub2"/>
</dbReference>
<protein>
    <submittedName>
        <fullName evidence="7">FAD-binding domain-containing protein</fullName>
    </submittedName>
</protein>
<gene>
    <name evidence="7" type="ORF">CONLIGDRAFT_711059</name>
</gene>
<dbReference type="Pfam" id="PF01565">
    <property type="entry name" value="FAD_binding_4"/>
    <property type="match status" value="1"/>
</dbReference>
<feature type="signal peptide" evidence="5">
    <location>
        <begin position="1"/>
        <end position="18"/>
    </location>
</feature>
<dbReference type="STRING" id="1408157.A0A1J7JUN8"/>
<dbReference type="InterPro" id="IPR006094">
    <property type="entry name" value="Oxid_FAD_bind_N"/>
</dbReference>